<organism evidence="2 3">
    <name type="scientific">Hymenobacter koreensis</name>
    <dbReference type="NCBI Taxonomy" id="1084523"/>
    <lineage>
        <taxon>Bacteria</taxon>
        <taxon>Pseudomonadati</taxon>
        <taxon>Bacteroidota</taxon>
        <taxon>Cytophagia</taxon>
        <taxon>Cytophagales</taxon>
        <taxon>Hymenobacteraceae</taxon>
        <taxon>Hymenobacter</taxon>
    </lineage>
</organism>
<feature type="chain" id="PRO_5045240225" description="Lipoprotein" evidence="1">
    <location>
        <begin position="21"/>
        <end position="194"/>
    </location>
</feature>
<proteinExistence type="predicted"/>
<protein>
    <recommendedName>
        <fullName evidence="4">Lipoprotein</fullName>
    </recommendedName>
</protein>
<name>A0ABP8J9X0_9BACT</name>
<evidence type="ECO:0000256" key="1">
    <source>
        <dbReference type="SAM" id="SignalP"/>
    </source>
</evidence>
<keyword evidence="3" id="KW-1185">Reference proteome</keyword>
<feature type="signal peptide" evidence="1">
    <location>
        <begin position="1"/>
        <end position="20"/>
    </location>
</feature>
<accession>A0ABP8J9X0</accession>
<evidence type="ECO:0000313" key="3">
    <source>
        <dbReference type="Proteomes" id="UP001500454"/>
    </source>
</evidence>
<dbReference type="Proteomes" id="UP001500454">
    <property type="component" value="Unassembled WGS sequence"/>
</dbReference>
<keyword evidence="1" id="KW-0732">Signal</keyword>
<evidence type="ECO:0000313" key="2">
    <source>
        <dbReference type="EMBL" id="GAA4387460.1"/>
    </source>
</evidence>
<reference evidence="3" key="1">
    <citation type="journal article" date="2019" name="Int. J. Syst. Evol. Microbiol.">
        <title>The Global Catalogue of Microorganisms (GCM) 10K type strain sequencing project: providing services to taxonomists for standard genome sequencing and annotation.</title>
        <authorList>
            <consortium name="The Broad Institute Genomics Platform"/>
            <consortium name="The Broad Institute Genome Sequencing Center for Infectious Disease"/>
            <person name="Wu L."/>
            <person name="Ma J."/>
        </authorList>
    </citation>
    <scope>NUCLEOTIDE SEQUENCE [LARGE SCALE GENOMIC DNA]</scope>
    <source>
        <strain evidence="3">JCM 17924</strain>
    </source>
</reference>
<dbReference type="EMBL" id="BAABHA010000010">
    <property type="protein sequence ID" value="GAA4387460.1"/>
    <property type="molecule type" value="Genomic_DNA"/>
</dbReference>
<sequence>MLPIRRAALLLPILALTLSASNCKKVIVEAATPKLPEATQDGKNTFGCKLGDKVWLPGSDHMLLPPLDADLTGTGFTLRASDDHNDAPGWEEFNLSLNTTSFVPGTYTLRNGLTARYWSRENDLNNIEDYIAGSGNTGTLTITKVEPRTKTTTVLGNTVTSNFTVVSGTFEFTATTSAGKTITVKEGRFDVQAF</sequence>
<gene>
    <name evidence="2" type="ORF">GCM10023186_33140</name>
</gene>
<comment type="caution">
    <text evidence="2">The sequence shown here is derived from an EMBL/GenBank/DDBJ whole genome shotgun (WGS) entry which is preliminary data.</text>
</comment>
<evidence type="ECO:0008006" key="4">
    <source>
        <dbReference type="Google" id="ProtNLM"/>
    </source>
</evidence>